<dbReference type="EMBL" id="CABFPH010000038">
    <property type="protein sequence ID" value="VUD72319.1"/>
    <property type="molecule type" value="Genomic_DNA"/>
</dbReference>
<dbReference type="RefSeq" id="WP_185156871.1">
    <property type="nucleotide sequence ID" value="NZ_CABFPH010000038.1"/>
</dbReference>
<proteinExistence type="predicted"/>
<feature type="compositionally biased region" description="Basic and acidic residues" evidence="1">
    <location>
        <begin position="173"/>
        <end position="185"/>
    </location>
</feature>
<sequence length="199" mass="20996">MPNISSIASLSNLTRSEGDPKVLRSGPSSRGVPDSLAKGLGWFSLGLGFTELLAPQRITRALGMEGKEALVRVYGAREIGSGILSLSVDKNLGLWSRVAGDGLDIATVMTALRSDNPKRDNVVIALALLLGITAIDLIDAQASTARHSRGVGRKRSYRDRSGFPRGVQGSRGAARDFKTPPDLRHAPPLAAVSQRASSA</sequence>
<evidence type="ECO:0000313" key="2">
    <source>
        <dbReference type="EMBL" id="VUD72319.1"/>
    </source>
</evidence>
<name>A0A509EFY2_9HYPH</name>
<dbReference type="Proteomes" id="UP000410984">
    <property type="component" value="Unassembled WGS sequence"/>
</dbReference>
<keyword evidence="3" id="KW-1185">Reference proteome</keyword>
<feature type="region of interest" description="Disordered" evidence="1">
    <location>
        <begin position="148"/>
        <end position="199"/>
    </location>
</feature>
<reference evidence="2 3" key="1">
    <citation type="submission" date="2019-06" db="EMBL/GenBank/DDBJ databases">
        <authorList>
            <person name="Rodrigo-Torres L."/>
            <person name="Arahal R. D."/>
            <person name="Lucena T."/>
        </authorList>
    </citation>
    <scope>NUCLEOTIDE SEQUENCE [LARGE SCALE GENOMIC DNA]</scope>
    <source>
        <strain evidence="2 3">SB0023/3</strain>
    </source>
</reference>
<accession>A0A509EFY2</accession>
<feature type="compositionally biased region" description="Basic residues" evidence="1">
    <location>
        <begin position="148"/>
        <end position="157"/>
    </location>
</feature>
<gene>
    <name evidence="2" type="ORF">MET9862_02914</name>
</gene>
<evidence type="ECO:0000256" key="1">
    <source>
        <dbReference type="SAM" id="MobiDB-lite"/>
    </source>
</evidence>
<protein>
    <submittedName>
        <fullName evidence="2">Uncharacterized protein</fullName>
    </submittedName>
</protein>
<evidence type="ECO:0000313" key="3">
    <source>
        <dbReference type="Proteomes" id="UP000410984"/>
    </source>
</evidence>
<dbReference type="AlphaFoldDB" id="A0A509EFY2"/>
<organism evidence="2 3">
    <name type="scientific">Methylobacterium symbioticum</name>
    <dbReference type="NCBI Taxonomy" id="2584084"/>
    <lineage>
        <taxon>Bacteria</taxon>
        <taxon>Pseudomonadati</taxon>
        <taxon>Pseudomonadota</taxon>
        <taxon>Alphaproteobacteria</taxon>
        <taxon>Hyphomicrobiales</taxon>
        <taxon>Methylobacteriaceae</taxon>
        <taxon>Methylobacterium</taxon>
    </lineage>
</organism>